<dbReference type="EMBL" id="GEDC01007786">
    <property type="protein sequence ID" value="JAS29512.1"/>
    <property type="molecule type" value="Transcribed_RNA"/>
</dbReference>
<dbReference type="InterPro" id="IPR029393">
    <property type="entry name" value="FUS1"/>
</dbReference>
<evidence type="ECO:0000313" key="1">
    <source>
        <dbReference type="EMBL" id="JAS19033.1"/>
    </source>
</evidence>
<gene>
    <name evidence="3" type="ORF">g.33054</name>
    <name evidence="1" type="ORF">g.33055</name>
    <name evidence="4" type="ORF">g.33056</name>
    <name evidence="2" type="ORF">g.33057</name>
</gene>
<proteinExistence type="predicted"/>
<name>A0A1B6E2H7_9HEMI</name>
<dbReference type="AlphaFoldDB" id="A0A1B6E2H7"/>
<dbReference type="GO" id="GO:0051881">
    <property type="term" value="P:regulation of mitochondrial membrane potential"/>
    <property type="evidence" value="ECO:0007669"/>
    <property type="project" value="TreeGrafter"/>
</dbReference>
<accession>A0A1B6E2H7</accession>
<dbReference type="EMBL" id="GEDC01017427">
    <property type="protein sequence ID" value="JAS19871.1"/>
    <property type="molecule type" value="Transcribed_RNA"/>
</dbReference>
<evidence type="ECO:0000313" key="2">
    <source>
        <dbReference type="EMBL" id="JAS19871.1"/>
    </source>
</evidence>
<dbReference type="EMBL" id="GEDC01018265">
    <property type="protein sequence ID" value="JAS19033.1"/>
    <property type="molecule type" value="Transcribed_RNA"/>
</dbReference>
<dbReference type="PANTHER" id="PTHR15453">
    <property type="entry name" value="TUMOR SUPPRESSOR CANDIDATE 2"/>
    <property type="match status" value="1"/>
</dbReference>
<evidence type="ECO:0000313" key="3">
    <source>
        <dbReference type="EMBL" id="JAS29512.1"/>
    </source>
</evidence>
<dbReference type="PANTHER" id="PTHR15453:SF8">
    <property type="entry name" value="TUMOR SUPPRESSOR CANDIDATE 2"/>
    <property type="match status" value="1"/>
</dbReference>
<organism evidence="4">
    <name type="scientific">Clastoptera arizonana</name>
    <name type="common">Arizona spittle bug</name>
    <dbReference type="NCBI Taxonomy" id="38151"/>
    <lineage>
        <taxon>Eukaryota</taxon>
        <taxon>Metazoa</taxon>
        <taxon>Ecdysozoa</taxon>
        <taxon>Arthropoda</taxon>
        <taxon>Hexapoda</taxon>
        <taxon>Insecta</taxon>
        <taxon>Pterygota</taxon>
        <taxon>Neoptera</taxon>
        <taxon>Paraneoptera</taxon>
        <taxon>Hemiptera</taxon>
        <taxon>Auchenorrhyncha</taxon>
        <taxon>Cercopoidea</taxon>
        <taxon>Clastopteridae</taxon>
        <taxon>Clastoptera</taxon>
    </lineage>
</organism>
<dbReference type="GO" id="GO:0005739">
    <property type="term" value="C:mitochondrion"/>
    <property type="evidence" value="ECO:0007669"/>
    <property type="project" value="TreeGrafter"/>
</dbReference>
<sequence>MGSNGSKFVKKVCLAPFNSSSNNGKYNEYDSIPTTNSFINKSSGNIVLARQGSMYFDEDGDLAHEFYIEELSTKKGVKSKMIRVRKKLTPQGEVKYPSPRLHSDYPLVLYQI</sequence>
<protein>
    <recommendedName>
        <fullName evidence="5">Tumor suppressor candidate 2</fullName>
    </recommendedName>
</protein>
<dbReference type="EMBL" id="GEDC01005189">
    <property type="protein sequence ID" value="JAS32109.1"/>
    <property type="molecule type" value="Transcribed_RNA"/>
</dbReference>
<evidence type="ECO:0008006" key="5">
    <source>
        <dbReference type="Google" id="ProtNLM"/>
    </source>
</evidence>
<evidence type="ECO:0000313" key="4">
    <source>
        <dbReference type="EMBL" id="JAS32109.1"/>
    </source>
</evidence>
<reference evidence="4" key="1">
    <citation type="submission" date="2015-12" db="EMBL/GenBank/DDBJ databases">
        <title>De novo transcriptome assembly of four potential Pierce s Disease insect vectors from Arizona vineyards.</title>
        <authorList>
            <person name="Tassone E.E."/>
        </authorList>
    </citation>
    <scope>NUCLEOTIDE SEQUENCE</scope>
</reference>
<dbReference type="Pfam" id="PF15000">
    <property type="entry name" value="TUSC2"/>
    <property type="match status" value="1"/>
</dbReference>